<reference evidence="1 2" key="1">
    <citation type="submission" date="2017-06" db="EMBL/GenBank/DDBJ databases">
        <authorList>
            <person name="Kim H.J."/>
            <person name="Triplett B.A."/>
        </authorList>
    </citation>
    <scope>NUCLEOTIDE SEQUENCE [LARGE SCALE GENOMIC DNA]</scope>
    <source>
        <strain evidence="1 2">CGMCC 4.2132</strain>
    </source>
</reference>
<name>A0A239B2B6_9ACTN</name>
<organism evidence="1 2">
    <name type="scientific">Streptosporangium subroseum</name>
    <dbReference type="NCBI Taxonomy" id="106412"/>
    <lineage>
        <taxon>Bacteria</taxon>
        <taxon>Bacillati</taxon>
        <taxon>Actinomycetota</taxon>
        <taxon>Actinomycetes</taxon>
        <taxon>Streptosporangiales</taxon>
        <taxon>Streptosporangiaceae</taxon>
        <taxon>Streptosporangium</taxon>
    </lineage>
</organism>
<accession>A0A239B2B6</accession>
<dbReference type="RefSeq" id="WP_143653097.1">
    <property type="nucleotide sequence ID" value="NZ_FZOD01000002.1"/>
</dbReference>
<dbReference type="Proteomes" id="UP000198282">
    <property type="component" value="Unassembled WGS sequence"/>
</dbReference>
<proteinExistence type="predicted"/>
<protein>
    <submittedName>
        <fullName evidence="1">Uncharacterized protein</fullName>
    </submittedName>
</protein>
<evidence type="ECO:0000313" key="1">
    <source>
        <dbReference type="EMBL" id="SNS01950.1"/>
    </source>
</evidence>
<sequence length="81" mass="8654">MFVRIGLALALSATGKAVTQISLGFSPTWGTTLGWYDDKHLIASTNTGVGVVDLKGKVVETLIKADKSQGFRPYFAARGRP</sequence>
<dbReference type="OrthoDB" id="3516511at2"/>
<dbReference type="EMBL" id="FZOD01000002">
    <property type="protein sequence ID" value="SNS01950.1"/>
    <property type="molecule type" value="Genomic_DNA"/>
</dbReference>
<keyword evidence="2" id="KW-1185">Reference proteome</keyword>
<gene>
    <name evidence="1" type="ORF">SAMN05216276_1002310</name>
</gene>
<evidence type="ECO:0000313" key="2">
    <source>
        <dbReference type="Proteomes" id="UP000198282"/>
    </source>
</evidence>
<dbReference type="AlphaFoldDB" id="A0A239B2B6"/>